<dbReference type="PIRSF" id="PIRSF004491">
    <property type="entry name" value="FAD_Synth"/>
    <property type="match status" value="1"/>
</dbReference>
<keyword evidence="5 15" id="KW-0288">FMN</keyword>
<evidence type="ECO:0000256" key="5">
    <source>
        <dbReference type="ARBA" id="ARBA00022643"/>
    </source>
</evidence>
<comment type="catalytic activity">
    <reaction evidence="13 15">
        <text>riboflavin + ATP = FMN + ADP + H(+)</text>
        <dbReference type="Rhea" id="RHEA:14357"/>
        <dbReference type="ChEBI" id="CHEBI:15378"/>
        <dbReference type="ChEBI" id="CHEBI:30616"/>
        <dbReference type="ChEBI" id="CHEBI:57986"/>
        <dbReference type="ChEBI" id="CHEBI:58210"/>
        <dbReference type="ChEBI" id="CHEBI:456216"/>
        <dbReference type="EC" id="2.7.1.26"/>
    </reaction>
</comment>
<proteinExistence type="inferred from homology"/>
<dbReference type="SMART" id="SM00904">
    <property type="entry name" value="Flavokinase"/>
    <property type="match status" value="1"/>
</dbReference>
<accession>A0ABU4ANU0</accession>
<evidence type="ECO:0000259" key="16">
    <source>
        <dbReference type="SMART" id="SM00904"/>
    </source>
</evidence>
<evidence type="ECO:0000256" key="1">
    <source>
        <dbReference type="ARBA" id="ARBA00002121"/>
    </source>
</evidence>
<dbReference type="Pfam" id="PF06574">
    <property type="entry name" value="FAD_syn"/>
    <property type="match status" value="1"/>
</dbReference>
<dbReference type="InterPro" id="IPR015865">
    <property type="entry name" value="Riboflavin_kinase_bac/euk"/>
</dbReference>
<keyword evidence="10 15" id="KW-0274">FAD</keyword>
<dbReference type="Proteomes" id="UP001185659">
    <property type="component" value="Unassembled WGS sequence"/>
</dbReference>
<comment type="similarity">
    <text evidence="15">Belongs to the ribF family.</text>
</comment>
<keyword evidence="6 15" id="KW-0808">Transferase</keyword>
<keyword evidence="12" id="KW-0511">Multifunctional enzyme</keyword>
<evidence type="ECO:0000256" key="13">
    <source>
        <dbReference type="ARBA" id="ARBA00047880"/>
    </source>
</evidence>
<evidence type="ECO:0000256" key="15">
    <source>
        <dbReference type="PIRNR" id="PIRNR004491"/>
    </source>
</evidence>
<dbReference type="InterPro" id="IPR015864">
    <property type="entry name" value="FAD_synthase"/>
</dbReference>
<keyword evidence="8 15" id="KW-0547">Nucleotide-binding</keyword>
<dbReference type="PANTHER" id="PTHR22749:SF6">
    <property type="entry name" value="RIBOFLAVIN KINASE"/>
    <property type="match status" value="1"/>
</dbReference>
<comment type="catalytic activity">
    <reaction evidence="14 15">
        <text>FMN + ATP + H(+) = FAD + diphosphate</text>
        <dbReference type="Rhea" id="RHEA:17237"/>
        <dbReference type="ChEBI" id="CHEBI:15378"/>
        <dbReference type="ChEBI" id="CHEBI:30616"/>
        <dbReference type="ChEBI" id="CHEBI:33019"/>
        <dbReference type="ChEBI" id="CHEBI:57692"/>
        <dbReference type="ChEBI" id="CHEBI:58210"/>
        <dbReference type="EC" id="2.7.7.2"/>
    </reaction>
</comment>
<dbReference type="InterPro" id="IPR023465">
    <property type="entry name" value="Riboflavin_kinase_dom_sf"/>
</dbReference>
<evidence type="ECO:0000256" key="3">
    <source>
        <dbReference type="ARBA" id="ARBA00005201"/>
    </source>
</evidence>
<dbReference type="PANTHER" id="PTHR22749">
    <property type="entry name" value="RIBOFLAVIN KINASE/FMN ADENYLYLTRANSFERASE"/>
    <property type="match status" value="1"/>
</dbReference>
<dbReference type="InterPro" id="IPR023468">
    <property type="entry name" value="Riboflavin_kinase"/>
</dbReference>
<evidence type="ECO:0000256" key="7">
    <source>
        <dbReference type="ARBA" id="ARBA00022695"/>
    </source>
</evidence>
<evidence type="ECO:0000256" key="2">
    <source>
        <dbReference type="ARBA" id="ARBA00004726"/>
    </source>
</evidence>
<evidence type="ECO:0000256" key="14">
    <source>
        <dbReference type="ARBA" id="ARBA00049494"/>
    </source>
</evidence>
<dbReference type="EC" id="2.7.1.26" evidence="15"/>
<comment type="function">
    <text evidence="1">Catalyzes the phosphorylation of riboflavin to FMN followed by the adenylation of FMN to FAD.</text>
</comment>
<evidence type="ECO:0000256" key="4">
    <source>
        <dbReference type="ARBA" id="ARBA00022630"/>
    </source>
</evidence>
<keyword evidence="18" id="KW-1185">Reference proteome</keyword>
<dbReference type="Pfam" id="PF01687">
    <property type="entry name" value="Flavokinase"/>
    <property type="match status" value="1"/>
</dbReference>
<protein>
    <recommendedName>
        <fullName evidence="15">Riboflavin biosynthesis protein</fullName>
    </recommendedName>
    <domain>
        <recommendedName>
            <fullName evidence="15">Riboflavin kinase</fullName>
            <ecNumber evidence="15">2.7.1.26</ecNumber>
        </recommendedName>
        <alternativeName>
            <fullName evidence="15">Flavokinase</fullName>
        </alternativeName>
    </domain>
    <domain>
        <recommendedName>
            <fullName evidence="15">FMN adenylyltransferase</fullName>
            <ecNumber evidence="15">2.7.7.2</ecNumber>
        </recommendedName>
        <alternativeName>
            <fullName evidence="15">FAD pyrophosphorylase</fullName>
        </alternativeName>
        <alternativeName>
            <fullName evidence="15">FAD synthase</fullName>
        </alternativeName>
    </domain>
</protein>
<evidence type="ECO:0000313" key="17">
    <source>
        <dbReference type="EMBL" id="MDV6227895.1"/>
    </source>
</evidence>
<evidence type="ECO:0000256" key="12">
    <source>
        <dbReference type="ARBA" id="ARBA00023268"/>
    </source>
</evidence>
<gene>
    <name evidence="17" type="ORF">R2G56_16485</name>
</gene>
<evidence type="ECO:0000256" key="9">
    <source>
        <dbReference type="ARBA" id="ARBA00022777"/>
    </source>
</evidence>
<dbReference type="Gene3D" id="3.40.50.620">
    <property type="entry name" value="HUPs"/>
    <property type="match status" value="1"/>
</dbReference>
<comment type="pathway">
    <text evidence="2 15">Cofactor biosynthesis; FAD biosynthesis; FAD from FMN: step 1/1.</text>
</comment>
<dbReference type="InterPro" id="IPR014729">
    <property type="entry name" value="Rossmann-like_a/b/a_fold"/>
</dbReference>
<name>A0ABU4ANU0_9HYPH</name>
<dbReference type="SUPFAM" id="SSF52374">
    <property type="entry name" value="Nucleotidylyl transferase"/>
    <property type="match status" value="1"/>
</dbReference>
<dbReference type="GO" id="GO:0008531">
    <property type="term" value="F:riboflavin kinase activity"/>
    <property type="evidence" value="ECO:0007669"/>
    <property type="project" value="UniProtKB-EC"/>
</dbReference>
<keyword evidence="11 15" id="KW-0067">ATP-binding</keyword>
<evidence type="ECO:0000313" key="18">
    <source>
        <dbReference type="Proteomes" id="UP001185659"/>
    </source>
</evidence>
<sequence length="332" mass="35067">MAGPIERIADVKGLPAALRGGVVAIGNFDGVHRGHQSVLEPALEIAARENVPALVLTFEPHPRQVFRPDVPLFRLTPAPMKARLLGALGFDAVVEQAFDRAFSGLSPQDFVKTVLVDGLGISHVVTGFDFHFGKNRSGTPAVLAGAGRDNGFGVTVVDAYSDEGGAVISSSRIRGLLAGGEVAEAAGLLGYRFTVEAEVTGGQKLGRTLGFPTANMALSPDAELRHGIYAVRFRRADGSLRNGVASFGRRPTVTEDGAPLLETFLFDFDGDLYGETCSVSLFGFLRGEVKFDGLDPLIAQMKRDEAEARALLGDVKPHGPLDLALAFEGLAG</sequence>
<feature type="domain" description="Riboflavin kinase" evidence="16">
    <location>
        <begin position="188"/>
        <end position="313"/>
    </location>
</feature>
<reference evidence="17 18" key="1">
    <citation type="submission" date="2023-10" db="EMBL/GenBank/DDBJ databases">
        <authorList>
            <person name="Venkata Ramana C."/>
            <person name="Sasikala C."/>
            <person name="Dhurka M."/>
        </authorList>
    </citation>
    <scope>NUCLEOTIDE SEQUENCE [LARGE SCALE GENOMIC DNA]</scope>
    <source>
        <strain evidence="17 18">KCTC 32151</strain>
    </source>
</reference>
<keyword evidence="7 15" id="KW-0548">Nucleotidyltransferase</keyword>
<dbReference type="GO" id="GO:0003919">
    <property type="term" value="F:FMN adenylyltransferase activity"/>
    <property type="evidence" value="ECO:0007669"/>
    <property type="project" value="UniProtKB-EC"/>
</dbReference>
<dbReference type="RefSeq" id="WP_317561998.1">
    <property type="nucleotide sequence ID" value="NZ_JAWLIP010000008.1"/>
</dbReference>
<dbReference type="EC" id="2.7.7.2" evidence="15"/>
<dbReference type="NCBIfam" id="NF004160">
    <property type="entry name" value="PRK05627.1-3"/>
    <property type="match status" value="1"/>
</dbReference>
<comment type="caution">
    <text evidence="17">The sequence shown here is derived from an EMBL/GenBank/DDBJ whole genome shotgun (WGS) entry which is preliminary data.</text>
</comment>
<keyword evidence="4 15" id="KW-0285">Flavoprotein</keyword>
<keyword evidence="9 15" id="KW-0418">Kinase</keyword>
<evidence type="ECO:0000256" key="10">
    <source>
        <dbReference type="ARBA" id="ARBA00022827"/>
    </source>
</evidence>
<dbReference type="InterPro" id="IPR002606">
    <property type="entry name" value="Riboflavin_kinase_bac"/>
</dbReference>
<dbReference type="NCBIfam" id="TIGR00083">
    <property type="entry name" value="ribF"/>
    <property type="match status" value="1"/>
</dbReference>
<dbReference type="CDD" id="cd02064">
    <property type="entry name" value="FAD_synthetase_N"/>
    <property type="match status" value="1"/>
</dbReference>
<organism evidence="17 18">
    <name type="scientific">Nitratireductor aquimarinus</name>
    <dbReference type="NCBI Taxonomy" id="889300"/>
    <lineage>
        <taxon>Bacteria</taxon>
        <taxon>Pseudomonadati</taxon>
        <taxon>Pseudomonadota</taxon>
        <taxon>Alphaproteobacteria</taxon>
        <taxon>Hyphomicrobiales</taxon>
        <taxon>Phyllobacteriaceae</taxon>
        <taxon>Nitratireductor</taxon>
    </lineage>
</organism>
<dbReference type="Gene3D" id="2.40.30.30">
    <property type="entry name" value="Riboflavin kinase-like"/>
    <property type="match status" value="1"/>
</dbReference>
<evidence type="ECO:0000256" key="8">
    <source>
        <dbReference type="ARBA" id="ARBA00022741"/>
    </source>
</evidence>
<dbReference type="EMBL" id="JAWLIP010000008">
    <property type="protein sequence ID" value="MDV6227895.1"/>
    <property type="molecule type" value="Genomic_DNA"/>
</dbReference>
<evidence type="ECO:0000256" key="11">
    <source>
        <dbReference type="ARBA" id="ARBA00022840"/>
    </source>
</evidence>
<comment type="pathway">
    <text evidence="3 15">Cofactor biosynthesis; FMN biosynthesis; FMN from riboflavin (ATP route): step 1/1.</text>
</comment>
<evidence type="ECO:0000256" key="6">
    <source>
        <dbReference type="ARBA" id="ARBA00022679"/>
    </source>
</evidence>
<dbReference type="SUPFAM" id="SSF82114">
    <property type="entry name" value="Riboflavin kinase-like"/>
    <property type="match status" value="1"/>
</dbReference>